<dbReference type="EMBL" id="JAUESC010000003">
    <property type="protein sequence ID" value="KAK0599356.1"/>
    <property type="molecule type" value="Genomic_DNA"/>
</dbReference>
<keyword evidence="2" id="KW-1185">Reference proteome</keyword>
<dbReference type="AlphaFoldDB" id="A0AA39SJH7"/>
<protein>
    <submittedName>
        <fullName evidence="1">Uncharacterized protein</fullName>
    </submittedName>
</protein>
<evidence type="ECO:0000313" key="1">
    <source>
        <dbReference type="EMBL" id="KAK0599356.1"/>
    </source>
</evidence>
<proteinExistence type="predicted"/>
<organism evidence="1 2">
    <name type="scientific">Acer saccharum</name>
    <name type="common">Sugar maple</name>
    <dbReference type="NCBI Taxonomy" id="4024"/>
    <lineage>
        <taxon>Eukaryota</taxon>
        <taxon>Viridiplantae</taxon>
        <taxon>Streptophyta</taxon>
        <taxon>Embryophyta</taxon>
        <taxon>Tracheophyta</taxon>
        <taxon>Spermatophyta</taxon>
        <taxon>Magnoliopsida</taxon>
        <taxon>eudicotyledons</taxon>
        <taxon>Gunneridae</taxon>
        <taxon>Pentapetalae</taxon>
        <taxon>rosids</taxon>
        <taxon>malvids</taxon>
        <taxon>Sapindales</taxon>
        <taxon>Sapindaceae</taxon>
        <taxon>Hippocastanoideae</taxon>
        <taxon>Acereae</taxon>
        <taxon>Acer</taxon>
    </lineage>
</organism>
<comment type="caution">
    <text evidence="1">The sequence shown here is derived from an EMBL/GenBank/DDBJ whole genome shotgun (WGS) entry which is preliminary data.</text>
</comment>
<sequence length="115" mass="13542">MWEKLFTHVTDQISAVEKWMIDSFTRQFDILREEVRPQRNASYTQSPKRTSVYDDHHDWGNLSDGAFPNHDSTKATVDTYPTSKSQLMESAPQEQRHKIDLKFSNSVDNQRFYSI</sequence>
<reference evidence="1" key="2">
    <citation type="submission" date="2023-06" db="EMBL/GenBank/DDBJ databases">
        <authorList>
            <person name="Swenson N.G."/>
            <person name="Wegrzyn J.L."/>
            <person name="Mcevoy S.L."/>
        </authorList>
    </citation>
    <scope>NUCLEOTIDE SEQUENCE</scope>
    <source>
        <strain evidence="1">NS2018</strain>
        <tissue evidence="1">Leaf</tissue>
    </source>
</reference>
<accession>A0AA39SJH7</accession>
<reference evidence="1" key="1">
    <citation type="journal article" date="2022" name="Plant J.">
        <title>Strategies of tolerance reflected in two North American maple genomes.</title>
        <authorList>
            <person name="McEvoy S.L."/>
            <person name="Sezen U.U."/>
            <person name="Trouern-Trend A."/>
            <person name="McMahon S.M."/>
            <person name="Schaberg P.G."/>
            <person name="Yang J."/>
            <person name="Wegrzyn J.L."/>
            <person name="Swenson N.G."/>
        </authorList>
    </citation>
    <scope>NUCLEOTIDE SEQUENCE</scope>
    <source>
        <strain evidence="1">NS2018</strain>
    </source>
</reference>
<gene>
    <name evidence="1" type="ORF">LWI29_004568</name>
</gene>
<evidence type="ECO:0000313" key="2">
    <source>
        <dbReference type="Proteomes" id="UP001168877"/>
    </source>
</evidence>
<dbReference type="Proteomes" id="UP001168877">
    <property type="component" value="Unassembled WGS sequence"/>
</dbReference>
<name>A0AA39SJH7_ACESA</name>